<keyword evidence="5" id="KW-0303">Gap junction</keyword>
<keyword evidence="13" id="KW-1185">Reference proteome</keyword>
<dbReference type="Ensembl" id="ENSPKIT00000029775.1">
    <property type="protein sequence ID" value="ENSPKIP00000005765.1"/>
    <property type="gene ID" value="ENSPKIG00000022315.1"/>
</dbReference>
<evidence type="ECO:0000256" key="1">
    <source>
        <dbReference type="ARBA" id="ARBA00004610"/>
    </source>
</evidence>
<sequence length="270" mass="31035">MAEWTFLNVLFDSLQAQSPFLGRFWVLLMLVLRMLILGTVASDMFADEQAEFTCNTLQPGCKQVCYDEAFPISMFRFWVFQIVLISTPSLIFLMYATHYKNKKTGTQKQDGTTSFKEDVHLQHLYIVNVAFRLFAEVALLFCQWCWYGFEVEAKFPCSRIPCPYTVDCYTSRPKEKTLFLRFYFAVGILSTASNFAELLLMSYKWIHDCCKSLQPSDSTESLQGLDSKEASKQETVKMLLSKKSQCGTTRKVKPTYITGLKCSQHEPGTE</sequence>
<keyword evidence="4 9" id="KW-0812">Transmembrane</keyword>
<dbReference type="Proteomes" id="UP000261540">
    <property type="component" value="Unplaced"/>
</dbReference>
<evidence type="ECO:0000313" key="13">
    <source>
        <dbReference type="Proteomes" id="UP000261540"/>
    </source>
</evidence>
<evidence type="ECO:0000256" key="5">
    <source>
        <dbReference type="ARBA" id="ARBA00022868"/>
    </source>
</evidence>
<dbReference type="PROSITE" id="PS00407">
    <property type="entry name" value="CONNEXINS_1"/>
    <property type="match status" value="1"/>
</dbReference>
<name>A0A3B3QJN3_9TELE</name>
<dbReference type="InterPro" id="IPR017990">
    <property type="entry name" value="Connexin_CS"/>
</dbReference>
<dbReference type="SMART" id="SM01089">
    <property type="entry name" value="Connexin_CCC"/>
    <property type="match status" value="1"/>
</dbReference>
<evidence type="ECO:0000259" key="10">
    <source>
        <dbReference type="SMART" id="SM00037"/>
    </source>
</evidence>
<dbReference type="InterPro" id="IPR038359">
    <property type="entry name" value="Connexin_N_sf"/>
</dbReference>
<evidence type="ECO:0000256" key="8">
    <source>
        <dbReference type="ARBA" id="ARBA00023136"/>
    </source>
</evidence>
<evidence type="ECO:0000256" key="9">
    <source>
        <dbReference type="SAM" id="Phobius"/>
    </source>
</evidence>
<protein>
    <submittedName>
        <fullName evidence="12">Gap junction protein delta 3</fullName>
    </submittedName>
</protein>
<dbReference type="GO" id="GO:0007267">
    <property type="term" value="P:cell-cell signaling"/>
    <property type="evidence" value="ECO:0007669"/>
    <property type="project" value="TreeGrafter"/>
</dbReference>
<dbReference type="Ensembl" id="ENSPKIT00000029782.1">
    <property type="protein sequence ID" value="ENSPKIP00000005772.1"/>
    <property type="gene ID" value="ENSPKIG00000022315.1"/>
</dbReference>
<evidence type="ECO:0000256" key="4">
    <source>
        <dbReference type="ARBA" id="ARBA00022692"/>
    </source>
</evidence>
<feature type="transmembrane region" description="Helical" evidence="9">
    <location>
        <begin position="182"/>
        <end position="206"/>
    </location>
</feature>
<proteinExistence type="predicted"/>
<evidence type="ECO:0000256" key="7">
    <source>
        <dbReference type="ARBA" id="ARBA00022989"/>
    </source>
</evidence>
<evidence type="ECO:0000259" key="11">
    <source>
        <dbReference type="SMART" id="SM01089"/>
    </source>
</evidence>
<dbReference type="PANTHER" id="PTHR11984:SF5">
    <property type="entry name" value="GAP JUNCTION DELTA-3 PROTEIN"/>
    <property type="match status" value="1"/>
</dbReference>
<keyword evidence="3" id="KW-1003">Cell membrane</keyword>
<dbReference type="GO" id="GO:0005922">
    <property type="term" value="C:connexin complex"/>
    <property type="evidence" value="ECO:0007669"/>
    <property type="project" value="InterPro"/>
</dbReference>
<dbReference type="PANTHER" id="PTHR11984">
    <property type="entry name" value="CONNEXIN"/>
    <property type="match status" value="1"/>
</dbReference>
<dbReference type="InterPro" id="IPR019570">
    <property type="entry name" value="Connexin_CCC"/>
</dbReference>
<feature type="domain" description="Connexin cysteine-rich" evidence="11">
    <location>
        <begin position="135"/>
        <end position="201"/>
    </location>
</feature>
<feature type="domain" description="Connexin N-terminal" evidence="10">
    <location>
        <begin position="43"/>
        <end position="76"/>
    </location>
</feature>
<keyword evidence="8 9" id="KW-0472">Membrane</keyword>
<dbReference type="OrthoDB" id="10061722at2759"/>
<dbReference type="Gene3D" id="1.20.1440.80">
    <property type="entry name" value="Gap junction channel protein cysteine-rich domain"/>
    <property type="match status" value="1"/>
</dbReference>
<evidence type="ECO:0000256" key="6">
    <source>
        <dbReference type="ARBA" id="ARBA00022949"/>
    </source>
</evidence>
<accession>A0A3B3QJN3</accession>
<comment type="subcellular location">
    <subcellularLocation>
        <location evidence="1">Cell junction</location>
        <location evidence="1">Gap junction</location>
    </subcellularLocation>
    <subcellularLocation>
        <location evidence="2">Cell membrane</location>
        <topology evidence="2">Multi-pass membrane protein</topology>
    </subcellularLocation>
</comment>
<evidence type="ECO:0000313" key="12">
    <source>
        <dbReference type="Ensembl" id="ENSPKIP00000005765.1"/>
    </source>
</evidence>
<dbReference type="GeneTree" id="ENSGT01150000286980"/>
<organism evidence="12 13">
    <name type="scientific">Paramormyrops kingsleyae</name>
    <dbReference type="NCBI Taxonomy" id="1676925"/>
    <lineage>
        <taxon>Eukaryota</taxon>
        <taxon>Metazoa</taxon>
        <taxon>Chordata</taxon>
        <taxon>Craniata</taxon>
        <taxon>Vertebrata</taxon>
        <taxon>Euteleostomi</taxon>
        <taxon>Actinopterygii</taxon>
        <taxon>Neopterygii</taxon>
        <taxon>Teleostei</taxon>
        <taxon>Osteoglossocephala</taxon>
        <taxon>Osteoglossomorpha</taxon>
        <taxon>Osteoglossiformes</taxon>
        <taxon>Mormyridae</taxon>
        <taxon>Paramormyrops</taxon>
    </lineage>
</organism>
<dbReference type="SMART" id="SM00037">
    <property type="entry name" value="CNX"/>
    <property type="match status" value="1"/>
</dbReference>
<dbReference type="AlphaFoldDB" id="A0A3B3QJN3"/>
<dbReference type="InterPro" id="IPR000500">
    <property type="entry name" value="Connexin"/>
</dbReference>
<evidence type="ECO:0000256" key="2">
    <source>
        <dbReference type="ARBA" id="ARBA00004651"/>
    </source>
</evidence>
<dbReference type="PRINTS" id="PR00206">
    <property type="entry name" value="CONNEXIN"/>
</dbReference>
<dbReference type="STRING" id="1676925.ENSPKIP00000005765"/>
<dbReference type="Pfam" id="PF00029">
    <property type="entry name" value="Connexin"/>
    <property type="match status" value="1"/>
</dbReference>
<keyword evidence="6" id="KW-0965">Cell junction</keyword>
<evidence type="ECO:0000256" key="3">
    <source>
        <dbReference type="ARBA" id="ARBA00022475"/>
    </source>
</evidence>
<keyword evidence="7 9" id="KW-1133">Transmembrane helix</keyword>
<dbReference type="GO" id="GO:0086077">
    <property type="term" value="F:gap junction channel activity involved in AV node cell-bundle of His cell electrical coupling"/>
    <property type="evidence" value="ECO:0007669"/>
    <property type="project" value="TreeGrafter"/>
</dbReference>
<feature type="transmembrane region" description="Helical" evidence="9">
    <location>
        <begin position="77"/>
        <end position="96"/>
    </location>
</feature>
<dbReference type="InterPro" id="IPR013092">
    <property type="entry name" value="Connexin_N"/>
</dbReference>
<reference evidence="12" key="1">
    <citation type="submission" date="2025-05" db="UniProtKB">
        <authorList>
            <consortium name="Ensembl"/>
        </authorList>
    </citation>
    <scope>IDENTIFICATION</scope>
</reference>
<feature type="transmembrane region" description="Helical" evidence="9">
    <location>
        <begin position="20"/>
        <end position="41"/>
    </location>
</feature>